<dbReference type="InterPro" id="IPR051480">
    <property type="entry name" value="Endocytic_GEF_Adapter"/>
</dbReference>
<keyword evidence="3" id="KW-0175">Coiled coil</keyword>
<keyword evidence="2" id="KW-0963">Cytoplasm</keyword>
<dbReference type="GO" id="GO:0005737">
    <property type="term" value="C:cytoplasm"/>
    <property type="evidence" value="ECO:0007669"/>
    <property type="project" value="UniProtKB-SubCell"/>
</dbReference>
<dbReference type="PANTHER" id="PTHR46006">
    <property type="entry name" value="RHO GUANINE NUCLEOTIDE EXCHANGE FACTOR AT 64C, ISOFORM A"/>
    <property type="match status" value="1"/>
</dbReference>
<protein>
    <recommendedName>
        <fullName evidence="4">DH domain-containing protein</fullName>
    </recommendedName>
</protein>
<evidence type="ECO:0000313" key="5">
    <source>
        <dbReference type="EMBL" id="KAF7721021.1"/>
    </source>
</evidence>
<dbReference type="GO" id="GO:0005085">
    <property type="term" value="F:guanyl-nucleotide exchange factor activity"/>
    <property type="evidence" value="ECO:0007669"/>
    <property type="project" value="InterPro"/>
</dbReference>
<evidence type="ECO:0000313" key="6">
    <source>
        <dbReference type="Proteomes" id="UP000605846"/>
    </source>
</evidence>
<evidence type="ECO:0000256" key="2">
    <source>
        <dbReference type="ARBA" id="ARBA00022490"/>
    </source>
</evidence>
<evidence type="ECO:0000256" key="1">
    <source>
        <dbReference type="ARBA" id="ARBA00004496"/>
    </source>
</evidence>
<comment type="caution">
    <text evidence="5">The sequence shown here is derived from an EMBL/GenBank/DDBJ whole genome shotgun (WGS) entry which is preliminary data.</text>
</comment>
<reference evidence="5" key="1">
    <citation type="submission" date="2020-01" db="EMBL/GenBank/DDBJ databases">
        <title>Genome Sequencing of Three Apophysomyces-Like Fungal Strains Confirms a Novel Fungal Genus in the Mucoromycota with divergent Burkholderia-like Endosymbiotic Bacteria.</title>
        <authorList>
            <person name="Stajich J.E."/>
            <person name="Macias A.M."/>
            <person name="Carter-House D."/>
            <person name="Lovett B."/>
            <person name="Kasson L.R."/>
            <person name="Berry K."/>
            <person name="Grigoriev I."/>
            <person name="Chang Y."/>
            <person name="Spatafora J."/>
            <person name="Kasson M.T."/>
        </authorList>
    </citation>
    <scope>NUCLEOTIDE SEQUENCE</scope>
    <source>
        <strain evidence="5">NRRL A-21654</strain>
    </source>
</reference>
<dbReference type="InterPro" id="IPR035899">
    <property type="entry name" value="DBL_dom_sf"/>
</dbReference>
<dbReference type="OrthoDB" id="1716625at2759"/>
<dbReference type="SMART" id="SM00325">
    <property type="entry name" value="RhoGEF"/>
    <property type="match status" value="1"/>
</dbReference>
<sequence length="568" mass="65405">MGKFNFKTLGSIANPRIRTSHGGKVRKRAAEFLPKKIAVFRSSFQTNRNIDATPKGLLLTAEQDAAAYEEFRLLYCPQETIDDPPTWRDSLSQEYQDMMSLTQSQVQYQELIHEIILTEKTFVTDLSLVYHIFAKDALTWEHLPQSLRYIFETITQIIQDLKHRQAREYPVINTIADIFIDYVPWLTIYTTYFVHFEAANDLVVGSLASKSDSFGNYLRCRTAWPECRNLTLQSFLLKPIQRLMKYPLFFKSLIECLNIHDVAVKDHFEALNDIEKVIRKIESEKKEAEDFKKLEDLESRIKGIEVRSKTRPTPFGRSGEFYGPQPEALFKVVQTPGQLTCVDPTVTRPVESNRQSQFGSWRNHRVSTQVTHEAHPLQFICSVAACNVFNMHFEARTPEEKQAWCHHLEMALPEHVKTPSSWQLQPRSTIHSYQSQPSLTYDSCTTMLDDIDGPPWADCEDTGPSNDSIINLLSSEDNHTLQEGTCDDTMEVDGNRQDADDIESDNDEGFVTARNSLNIGEWLQHHRPEIDRGEKFLRGMQETGRIPNYGPFSIFKMDSLFRGGRMRS</sequence>
<accession>A0A8H7BG01</accession>
<proteinExistence type="predicted"/>
<dbReference type="Proteomes" id="UP000605846">
    <property type="component" value="Unassembled WGS sequence"/>
</dbReference>
<comment type="subcellular location">
    <subcellularLocation>
        <location evidence="1">Cytoplasm</location>
    </subcellularLocation>
</comment>
<evidence type="ECO:0000256" key="3">
    <source>
        <dbReference type="SAM" id="Coils"/>
    </source>
</evidence>
<dbReference type="PANTHER" id="PTHR46006:SF6">
    <property type="entry name" value="INTERSECTIN-2 ISOFORM X1"/>
    <property type="match status" value="1"/>
</dbReference>
<dbReference type="Pfam" id="PF00621">
    <property type="entry name" value="RhoGEF"/>
    <property type="match status" value="1"/>
</dbReference>
<dbReference type="Gene3D" id="1.20.900.10">
    <property type="entry name" value="Dbl homology (DH) domain"/>
    <property type="match status" value="1"/>
</dbReference>
<feature type="coiled-coil region" evidence="3">
    <location>
        <begin position="264"/>
        <end position="294"/>
    </location>
</feature>
<dbReference type="PROSITE" id="PS50010">
    <property type="entry name" value="DH_2"/>
    <property type="match status" value="1"/>
</dbReference>
<evidence type="ECO:0000259" key="4">
    <source>
        <dbReference type="PROSITE" id="PS50010"/>
    </source>
</evidence>
<dbReference type="InterPro" id="IPR000219">
    <property type="entry name" value="DH_dom"/>
</dbReference>
<name>A0A8H7BG01_9FUNG</name>
<dbReference type="AlphaFoldDB" id="A0A8H7BG01"/>
<keyword evidence="6" id="KW-1185">Reference proteome</keyword>
<organism evidence="5 6">
    <name type="scientific">Apophysomyces ossiformis</name>
    <dbReference type="NCBI Taxonomy" id="679940"/>
    <lineage>
        <taxon>Eukaryota</taxon>
        <taxon>Fungi</taxon>
        <taxon>Fungi incertae sedis</taxon>
        <taxon>Mucoromycota</taxon>
        <taxon>Mucoromycotina</taxon>
        <taxon>Mucoromycetes</taxon>
        <taxon>Mucorales</taxon>
        <taxon>Mucorineae</taxon>
        <taxon>Mucoraceae</taxon>
        <taxon>Apophysomyces</taxon>
    </lineage>
</organism>
<dbReference type="EMBL" id="JABAYA010000317">
    <property type="protein sequence ID" value="KAF7721021.1"/>
    <property type="molecule type" value="Genomic_DNA"/>
</dbReference>
<dbReference type="SUPFAM" id="SSF48065">
    <property type="entry name" value="DBL homology domain (DH-domain)"/>
    <property type="match status" value="1"/>
</dbReference>
<feature type="domain" description="DH" evidence="4">
    <location>
        <begin position="107"/>
        <end position="284"/>
    </location>
</feature>
<dbReference type="GO" id="GO:0035025">
    <property type="term" value="P:positive regulation of Rho protein signal transduction"/>
    <property type="evidence" value="ECO:0007669"/>
    <property type="project" value="TreeGrafter"/>
</dbReference>
<gene>
    <name evidence="5" type="ORF">EC973_005546</name>
</gene>